<evidence type="ECO:0000256" key="2">
    <source>
        <dbReference type="SAM" id="Phobius"/>
    </source>
</evidence>
<protein>
    <submittedName>
        <fullName evidence="4">Uncharacterized protein</fullName>
    </submittedName>
</protein>
<keyword evidence="3" id="KW-0732">Signal</keyword>
<accession>A0A165PH26</accession>
<feature type="signal peptide" evidence="3">
    <location>
        <begin position="1"/>
        <end position="23"/>
    </location>
</feature>
<feature type="region of interest" description="Disordered" evidence="1">
    <location>
        <begin position="317"/>
        <end position="425"/>
    </location>
</feature>
<gene>
    <name evidence="4" type="ORF">DAEQUDRAFT_344547</name>
</gene>
<dbReference type="OrthoDB" id="3245657at2759"/>
<name>A0A165PH26_9APHY</name>
<dbReference type="EMBL" id="KV429069">
    <property type="protein sequence ID" value="KZT68204.1"/>
    <property type="molecule type" value="Genomic_DNA"/>
</dbReference>
<evidence type="ECO:0000313" key="4">
    <source>
        <dbReference type="EMBL" id="KZT68204.1"/>
    </source>
</evidence>
<sequence length="425" mass="45685">MRISTQVVSCIAAGYFLPRLVDAASTNATIDDNDGDSVTGRKPTYSDNWNYGPDCSGCLVQPDIDSTFDRSWHDVTASPDDSSARNVSISFNGTAIWVYGILPPTIEYATTFVNVTFQLDGQAAGSYKYDPSQSTSTAYKYNVTVYKNASLGYGEHKLVITPRRDVNASYFALDWVQYTYDPDHSATPTSGSSSSSTSTSAVSVGASSHRSVGAIVGGVVGGVAAVVLIVLFLVFWRRHVRSNAGDRVHRVEGGVTKNEEIEPMGKPEADVQADVREARSPSLPLMSPPLSAALTSSAVASLPAEDDGLPRGASLAATVSTSAGSPSTIDSPRMVPSAGRRSKNTVQRSELSQQVRDMEEQVAELRRRQSAHSPQPSGSTRTARQAGTQDDSELRRQIEALQLEVERLRGDTLMDEPPPAYEERP</sequence>
<dbReference type="Proteomes" id="UP000076727">
    <property type="component" value="Unassembled WGS sequence"/>
</dbReference>
<keyword evidence="5" id="KW-1185">Reference proteome</keyword>
<feature type="compositionally biased region" description="Polar residues" evidence="1">
    <location>
        <begin position="371"/>
        <end position="389"/>
    </location>
</feature>
<dbReference type="AlphaFoldDB" id="A0A165PH26"/>
<dbReference type="Gene3D" id="2.60.120.260">
    <property type="entry name" value="Galactose-binding domain-like"/>
    <property type="match status" value="1"/>
</dbReference>
<feature type="compositionally biased region" description="Basic and acidic residues" evidence="1">
    <location>
        <begin position="392"/>
        <end position="412"/>
    </location>
</feature>
<evidence type="ECO:0000313" key="5">
    <source>
        <dbReference type="Proteomes" id="UP000076727"/>
    </source>
</evidence>
<proteinExistence type="predicted"/>
<feature type="compositionally biased region" description="Basic and acidic residues" evidence="1">
    <location>
        <begin position="356"/>
        <end position="367"/>
    </location>
</feature>
<feature type="chain" id="PRO_5007864020" evidence="3">
    <location>
        <begin position="24"/>
        <end position="425"/>
    </location>
</feature>
<organism evidence="4 5">
    <name type="scientific">Daedalea quercina L-15889</name>
    <dbReference type="NCBI Taxonomy" id="1314783"/>
    <lineage>
        <taxon>Eukaryota</taxon>
        <taxon>Fungi</taxon>
        <taxon>Dikarya</taxon>
        <taxon>Basidiomycota</taxon>
        <taxon>Agaricomycotina</taxon>
        <taxon>Agaricomycetes</taxon>
        <taxon>Polyporales</taxon>
        <taxon>Fomitopsis</taxon>
    </lineage>
</organism>
<reference evidence="4 5" key="1">
    <citation type="journal article" date="2016" name="Mol. Biol. Evol.">
        <title>Comparative Genomics of Early-Diverging Mushroom-Forming Fungi Provides Insights into the Origins of Lignocellulose Decay Capabilities.</title>
        <authorList>
            <person name="Nagy L.G."/>
            <person name="Riley R."/>
            <person name="Tritt A."/>
            <person name="Adam C."/>
            <person name="Daum C."/>
            <person name="Floudas D."/>
            <person name="Sun H."/>
            <person name="Yadav J.S."/>
            <person name="Pangilinan J."/>
            <person name="Larsson K.H."/>
            <person name="Matsuura K."/>
            <person name="Barry K."/>
            <person name="Labutti K."/>
            <person name="Kuo R."/>
            <person name="Ohm R.A."/>
            <person name="Bhattacharya S.S."/>
            <person name="Shirouzu T."/>
            <person name="Yoshinaga Y."/>
            <person name="Martin F.M."/>
            <person name="Grigoriev I.V."/>
            <person name="Hibbett D.S."/>
        </authorList>
    </citation>
    <scope>NUCLEOTIDE SEQUENCE [LARGE SCALE GENOMIC DNA]</scope>
    <source>
        <strain evidence="4 5">L-15889</strain>
    </source>
</reference>
<feature type="transmembrane region" description="Helical" evidence="2">
    <location>
        <begin position="212"/>
        <end position="236"/>
    </location>
</feature>
<keyword evidence="2" id="KW-0812">Transmembrane</keyword>
<evidence type="ECO:0000256" key="1">
    <source>
        <dbReference type="SAM" id="MobiDB-lite"/>
    </source>
</evidence>
<keyword evidence="2" id="KW-1133">Transmembrane helix</keyword>
<evidence type="ECO:0000256" key="3">
    <source>
        <dbReference type="SAM" id="SignalP"/>
    </source>
</evidence>
<feature type="compositionally biased region" description="Polar residues" evidence="1">
    <location>
        <begin position="317"/>
        <end position="330"/>
    </location>
</feature>
<feature type="compositionally biased region" description="Polar residues" evidence="1">
    <location>
        <begin position="344"/>
        <end position="355"/>
    </location>
</feature>
<keyword evidence="2" id="KW-0472">Membrane</keyword>
<feature type="compositionally biased region" description="Pro residues" evidence="1">
    <location>
        <begin position="416"/>
        <end position="425"/>
    </location>
</feature>